<dbReference type="AlphaFoldDB" id="A0A0F9IBG3"/>
<organism evidence="1">
    <name type="scientific">marine sediment metagenome</name>
    <dbReference type="NCBI Taxonomy" id="412755"/>
    <lineage>
        <taxon>unclassified sequences</taxon>
        <taxon>metagenomes</taxon>
        <taxon>ecological metagenomes</taxon>
    </lineage>
</organism>
<sequence length="210" mass="21931">MADAKLSALASGTPTDSDEIYINDGGNSRKITIAALRTALGGVGFIPMDISSLREIATNDIQNLAAHGGILAVDSVPKLERTVAGTTDKSLRVTWELGETDEVQFPPVIMPPDLDETSDVILHLVAEMGGATDTPTIVVNAWDGVGDTEVGGATGVVTDAIVEVTRTLVAADISGNPLGFLNIGLVPSTHGTDALFLYAAWMEYTKKLPV</sequence>
<reference evidence="1" key="1">
    <citation type="journal article" date="2015" name="Nature">
        <title>Complex archaea that bridge the gap between prokaryotes and eukaryotes.</title>
        <authorList>
            <person name="Spang A."/>
            <person name="Saw J.H."/>
            <person name="Jorgensen S.L."/>
            <person name="Zaremba-Niedzwiedzka K."/>
            <person name="Martijn J."/>
            <person name="Lind A.E."/>
            <person name="van Eijk R."/>
            <person name="Schleper C."/>
            <person name="Guy L."/>
            <person name="Ettema T.J."/>
        </authorList>
    </citation>
    <scope>NUCLEOTIDE SEQUENCE</scope>
</reference>
<proteinExistence type="predicted"/>
<protein>
    <submittedName>
        <fullName evidence="1">Uncharacterized protein</fullName>
    </submittedName>
</protein>
<evidence type="ECO:0000313" key="1">
    <source>
        <dbReference type="EMBL" id="KKM24961.1"/>
    </source>
</evidence>
<accession>A0A0F9IBG3</accession>
<comment type="caution">
    <text evidence="1">The sequence shown here is derived from an EMBL/GenBank/DDBJ whole genome shotgun (WGS) entry which is preliminary data.</text>
</comment>
<name>A0A0F9IBG3_9ZZZZ</name>
<dbReference type="EMBL" id="LAZR01012816">
    <property type="protein sequence ID" value="KKM24961.1"/>
    <property type="molecule type" value="Genomic_DNA"/>
</dbReference>
<gene>
    <name evidence="1" type="ORF">LCGC14_1599830</name>
</gene>